<dbReference type="Proteomes" id="UP001732700">
    <property type="component" value="Chromosome 1C"/>
</dbReference>
<evidence type="ECO:0000313" key="2">
    <source>
        <dbReference type="Proteomes" id="UP001732700"/>
    </source>
</evidence>
<accession>A0ACD5TLQ0</accession>
<dbReference type="EnsemblPlants" id="AVESA.00010b.r2.1CG0081240.1">
    <property type="protein sequence ID" value="AVESA.00010b.r2.1CG0081240.1.CDS"/>
    <property type="gene ID" value="AVESA.00010b.r2.1CG0081240"/>
</dbReference>
<evidence type="ECO:0000313" key="1">
    <source>
        <dbReference type="EnsemblPlants" id="AVESA.00010b.r2.1CG0081240.1.CDS"/>
    </source>
</evidence>
<reference evidence="1" key="2">
    <citation type="submission" date="2025-09" db="UniProtKB">
        <authorList>
            <consortium name="EnsemblPlants"/>
        </authorList>
    </citation>
    <scope>IDENTIFICATION</scope>
</reference>
<sequence>MMAGSLLNADIDRKHRSTLFDAEPGSLKHLITRTPMSNWMIHPYWLQRLKWAGLLPFVHLVEATHTQEIEGRHHGFQTTRMGYDGSLLTCLVDRWRPETHTFHFRWGEMAPILQDVSYLLGLPLAGVLIGPVDAPENWAQEMAQRFYGIHEGAPEFTYENHGSKFDWLQNYQLQRFGYPDVLMTAPQITRSLEAYLLWLLGKVMFTENHVSTISACYIRYAREIAEATCQNDITQWSWRSAVLAATYREQVTRCYPAFSEQFDTLKEESVIWEPYTTAEAFARYPGGLSIMCRRDEDYWLTKSKIIFDCQVEEMSQQRVMRQFGLRQMVDPPSPEAPLSLDVHMYSRKGTKRSANQWLQRVNTYINGWQNAIADVWTAPAFDMELFHAYLQRYMSMTRLRPVHHAHDDETYPSQSTMEPRQSATDMTWELQNEVNQWERSLSSAPLLLPRQGV</sequence>
<organism evidence="1 2">
    <name type="scientific">Avena sativa</name>
    <name type="common">Oat</name>
    <dbReference type="NCBI Taxonomy" id="4498"/>
    <lineage>
        <taxon>Eukaryota</taxon>
        <taxon>Viridiplantae</taxon>
        <taxon>Streptophyta</taxon>
        <taxon>Embryophyta</taxon>
        <taxon>Tracheophyta</taxon>
        <taxon>Spermatophyta</taxon>
        <taxon>Magnoliopsida</taxon>
        <taxon>Liliopsida</taxon>
        <taxon>Poales</taxon>
        <taxon>Poaceae</taxon>
        <taxon>BOP clade</taxon>
        <taxon>Pooideae</taxon>
        <taxon>Poodae</taxon>
        <taxon>Poeae</taxon>
        <taxon>Poeae Chloroplast Group 1 (Aveneae type)</taxon>
        <taxon>Aveninae</taxon>
        <taxon>Avena</taxon>
    </lineage>
</organism>
<protein>
    <submittedName>
        <fullName evidence="1">Uncharacterized protein</fullName>
    </submittedName>
</protein>
<proteinExistence type="predicted"/>
<reference evidence="1" key="1">
    <citation type="submission" date="2021-05" db="EMBL/GenBank/DDBJ databases">
        <authorList>
            <person name="Scholz U."/>
            <person name="Mascher M."/>
            <person name="Fiebig A."/>
        </authorList>
    </citation>
    <scope>NUCLEOTIDE SEQUENCE [LARGE SCALE GENOMIC DNA]</scope>
</reference>
<name>A0ACD5TLQ0_AVESA</name>
<keyword evidence="2" id="KW-1185">Reference proteome</keyword>